<protein>
    <submittedName>
        <fullName evidence="2">Uncharacterized protein</fullName>
    </submittedName>
</protein>
<keyword evidence="2" id="KW-0614">Plasmid</keyword>
<evidence type="ECO:0000256" key="1">
    <source>
        <dbReference type="SAM" id="MobiDB-lite"/>
    </source>
</evidence>
<gene>
    <name evidence="2" type="ORF">P54MCR8_PROKKA_00012</name>
</gene>
<proteinExistence type="predicted"/>
<dbReference type="EMBL" id="LR793264">
    <property type="protein sequence ID" value="CAG9070822.1"/>
    <property type="molecule type" value="Genomic_DNA"/>
</dbReference>
<dbReference type="AlphaFoldDB" id="A0A8D9IMG9"/>
<feature type="region of interest" description="Disordered" evidence="1">
    <location>
        <begin position="1"/>
        <end position="21"/>
    </location>
</feature>
<accession>A0A8D9IMG9</accession>
<name>A0A8D9IMG9_KLEPN</name>
<organism evidence="2 3">
    <name type="scientific">Klebsiella pneumoniae</name>
    <dbReference type="NCBI Taxonomy" id="573"/>
    <lineage>
        <taxon>Bacteria</taxon>
        <taxon>Pseudomonadati</taxon>
        <taxon>Pseudomonadota</taxon>
        <taxon>Gammaproteobacteria</taxon>
        <taxon>Enterobacterales</taxon>
        <taxon>Enterobacteriaceae</taxon>
        <taxon>Klebsiella/Raoultella group</taxon>
        <taxon>Klebsiella</taxon>
        <taxon>Klebsiella pneumoniae complex</taxon>
    </lineage>
</organism>
<evidence type="ECO:0000313" key="2">
    <source>
        <dbReference type="EMBL" id="CAG9070822.1"/>
    </source>
</evidence>
<geneLocation type="plasmid" evidence="2">
    <name>1</name>
</geneLocation>
<evidence type="ECO:0000313" key="3">
    <source>
        <dbReference type="Proteomes" id="UP000501270"/>
    </source>
</evidence>
<dbReference type="Proteomes" id="UP000501270">
    <property type="component" value="Plasmid 1"/>
</dbReference>
<reference evidence="2 3" key="1">
    <citation type="submission" date="2020-04" db="EMBL/GenBank/DDBJ databases">
        <authorList>
            <person name="Naeem R."/>
            <person name="Antony C."/>
            <person name="Guan Q."/>
        </authorList>
    </citation>
    <scope>NUCLEOTIDE SEQUENCE [LARGE SCALE GENOMIC DNA]</scope>
    <source>
        <plasmid evidence="3">Chromosome: 1</plasmid>
    </source>
</reference>
<sequence>MKQTPQQKAVASKMRRDHPDMSVRQIVAHLSINPEALRAGRIG</sequence>